<dbReference type="Proteomes" id="UP000198636">
    <property type="component" value="Unassembled WGS sequence"/>
</dbReference>
<gene>
    <name evidence="3" type="ORF">SAMN03080606_00445</name>
</gene>
<feature type="domain" description="PRD" evidence="2">
    <location>
        <begin position="179"/>
        <end position="285"/>
    </location>
</feature>
<dbReference type="SUPFAM" id="SSF63520">
    <property type="entry name" value="PTS-regulatory domain, PRD"/>
    <property type="match status" value="2"/>
</dbReference>
<dbReference type="InterPro" id="IPR050661">
    <property type="entry name" value="BglG_antiterminators"/>
</dbReference>
<dbReference type="PANTHER" id="PTHR30185">
    <property type="entry name" value="CRYPTIC BETA-GLUCOSIDE BGL OPERON ANTITERMINATOR"/>
    <property type="match status" value="1"/>
</dbReference>
<evidence type="ECO:0000256" key="1">
    <source>
        <dbReference type="ARBA" id="ARBA00022737"/>
    </source>
</evidence>
<feature type="domain" description="PRD" evidence="2">
    <location>
        <begin position="74"/>
        <end position="178"/>
    </location>
</feature>
<dbReference type="InterPro" id="IPR011608">
    <property type="entry name" value="PRD"/>
</dbReference>
<evidence type="ECO:0000313" key="3">
    <source>
        <dbReference type="EMBL" id="SCX90639.1"/>
    </source>
</evidence>
<protein>
    <submittedName>
        <fullName evidence="3">Transcriptional antiterminator, BglG family</fullName>
    </submittedName>
</protein>
<dbReference type="InterPro" id="IPR036650">
    <property type="entry name" value="CAT_RNA-bd_dom_sf"/>
</dbReference>
<dbReference type="Gene3D" id="2.30.24.10">
    <property type="entry name" value="CAT RNA-binding domain"/>
    <property type="match status" value="1"/>
</dbReference>
<organism evidence="3 4">
    <name type="scientific">Alkaliphilus peptidifermentans DSM 18978</name>
    <dbReference type="NCBI Taxonomy" id="1120976"/>
    <lineage>
        <taxon>Bacteria</taxon>
        <taxon>Bacillati</taxon>
        <taxon>Bacillota</taxon>
        <taxon>Clostridia</taxon>
        <taxon>Peptostreptococcales</taxon>
        <taxon>Natronincolaceae</taxon>
        <taxon>Alkaliphilus</taxon>
    </lineage>
</organism>
<dbReference type="Gene3D" id="1.10.1790.10">
    <property type="entry name" value="PRD domain"/>
    <property type="match status" value="2"/>
</dbReference>
<dbReference type="OrthoDB" id="9813552at2"/>
<sequence>MINKKKYEIIKVLNNNVILALEPKKRQEMILVGKGIGFGRKDKTVISLSNDDLEKSFIAYDEKTKNQYFQLIDQIDSKVMGISEEIIAEAEEALGKLNSHIHIVLTDHIGFALDRIKMGMEISNPFIYEIKTLYDEEFRVGIKAAELIRDSLQIDICEDEIGFIALHLHSARQNKKITETVKNTRLLKELIQIIQDELSITLDIKDSMYIRLINHLKLVINRLEEKSYIDNPLLGDIKKQFSESFNIAYKIGAHISNIKNITVPDNELGYMTIHIEKLRNEKEKVSKRVTV</sequence>
<dbReference type="RefSeq" id="WP_091539475.1">
    <property type="nucleotide sequence ID" value="NZ_FMUS01000002.1"/>
</dbReference>
<name>A0A1G5BKB3_9FIRM</name>
<dbReference type="STRING" id="1120976.SAMN03080606_00445"/>
<accession>A0A1G5BKB3</accession>
<keyword evidence="1" id="KW-0677">Repeat</keyword>
<dbReference type="SUPFAM" id="SSF50151">
    <property type="entry name" value="SacY-like RNA-binding domain"/>
    <property type="match status" value="1"/>
</dbReference>
<dbReference type="GO" id="GO:0006355">
    <property type="term" value="P:regulation of DNA-templated transcription"/>
    <property type="evidence" value="ECO:0007669"/>
    <property type="project" value="InterPro"/>
</dbReference>
<reference evidence="3 4" key="1">
    <citation type="submission" date="2016-10" db="EMBL/GenBank/DDBJ databases">
        <authorList>
            <person name="de Groot N.N."/>
        </authorList>
    </citation>
    <scope>NUCLEOTIDE SEQUENCE [LARGE SCALE GENOMIC DNA]</scope>
    <source>
        <strain evidence="3 4">DSM 18978</strain>
    </source>
</reference>
<dbReference type="SMART" id="SM01061">
    <property type="entry name" value="CAT_RBD"/>
    <property type="match status" value="1"/>
</dbReference>
<dbReference type="PANTHER" id="PTHR30185:SF16">
    <property type="entry name" value="PROTEIN GLCT"/>
    <property type="match status" value="1"/>
</dbReference>
<dbReference type="EMBL" id="FMUS01000002">
    <property type="protein sequence ID" value="SCX90639.1"/>
    <property type="molecule type" value="Genomic_DNA"/>
</dbReference>
<dbReference type="InterPro" id="IPR036634">
    <property type="entry name" value="PRD_sf"/>
</dbReference>
<keyword evidence="4" id="KW-1185">Reference proteome</keyword>
<dbReference type="InterPro" id="IPR004341">
    <property type="entry name" value="CAT_RNA-bd_dom"/>
</dbReference>
<dbReference type="GO" id="GO:0003723">
    <property type="term" value="F:RNA binding"/>
    <property type="evidence" value="ECO:0007669"/>
    <property type="project" value="InterPro"/>
</dbReference>
<evidence type="ECO:0000313" key="4">
    <source>
        <dbReference type="Proteomes" id="UP000198636"/>
    </source>
</evidence>
<dbReference type="PROSITE" id="PS51372">
    <property type="entry name" value="PRD_2"/>
    <property type="match status" value="2"/>
</dbReference>
<dbReference type="Pfam" id="PF00874">
    <property type="entry name" value="PRD"/>
    <property type="match status" value="2"/>
</dbReference>
<dbReference type="Pfam" id="PF03123">
    <property type="entry name" value="CAT_RBD"/>
    <property type="match status" value="1"/>
</dbReference>
<dbReference type="AlphaFoldDB" id="A0A1G5BKB3"/>
<proteinExistence type="predicted"/>
<evidence type="ECO:0000259" key="2">
    <source>
        <dbReference type="PROSITE" id="PS51372"/>
    </source>
</evidence>